<evidence type="ECO:0000313" key="3">
    <source>
        <dbReference type="EMBL" id="MDQ0290672.1"/>
    </source>
</evidence>
<evidence type="ECO:0000313" key="4">
    <source>
        <dbReference type="Proteomes" id="UP001238163"/>
    </source>
</evidence>
<dbReference type="RefSeq" id="WP_307262389.1">
    <property type="nucleotide sequence ID" value="NZ_JAUSVL010000001.1"/>
</dbReference>
<feature type="domain" description="DUF6788" evidence="2">
    <location>
        <begin position="5"/>
        <end position="68"/>
    </location>
</feature>
<name>A0AAE3VHL4_9BACT</name>
<proteinExistence type="predicted"/>
<dbReference type="EMBL" id="JAUSVL010000001">
    <property type="protein sequence ID" value="MDQ0290672.1"/>
    <property type="molecule type" value="Genomic_DNA"/>
</dbReference>
<accession>A0AAE3VHL4</accession>
<keyword evidence="4" id="KW-1185">Reference proteome</keyword>
<comment type="caution">
    <text evidence="3">The sequence shown here is derived from an EMBL/GenBank/DDBJ whole genome shotgun (WGS) entry which is preliminary data.</text>
</comment>
<dbReference type="InterPro" id="IPR046738">
    <property type="entry name" value="DUF6788"/>
</dbReference>
<reference evidence="3" key="1">
    <citation type="submission" date="2023-07" db="EMBL/GenBank/DDBJ databases">
        <title>Genomic Encyclopedia of Type Strains, Phase IV (KMG-IV): sequencing the most valuable type-strain genomes for metagenomic binning, comparative biology and taxonomic classification.</title>
        <authorList>
            <person name="Goeker M."/>
        </authorList>
    </citation>
    <scope>NUCLEOTIDE SEQUENCE</scope>
    <source>
        <strain evidence="3">DSM 24202</strain>
    </source>
</reference>
<organism evidence="3 4">
    <name type="scientific">Oligosphaera ethanolica</name>
    <dbReference type="NCBI Taxonomy" id="760260"/>
    <lineage>
        <taxon>Bacteria</taxon>
        <taxon>Pseudomonadati</taxon>
        <taxon>Lentisphaerota</taxon>
        <taxon>Oligosphaeria</taxon>
        <taxon>Oligosphaerales</taxon>
        <taxon>Oligosphaeraceae</taxon>
        <taxon>Oligosphaera</taxon>
    </lineage>
</organism>
<evidence type="ECO:0000256" key="1">
    <source>
        <dbReference type="SAM" id="MobiDB-lite"/>
    </source>
</evidence>
<feature type="compositionally biased region" description="Basic and acidic residues" evidence="1">
    <location>
        <begin position="94"/>
        <end position="110"/>
    </location>
</feature>
<dbReference type="Proteomes" id="UP001238163">
    <property type="component" value="Unassembled WGS sequence"/>
</dbReference>
<feature type="region of interest" description="Disordered" evidence="1">
    <location>
        <begin position="94"/>
        <end position="173"/>
    </location>
</feature>
<sequence length="173" mass="18958">MAMEKQRDLAKELVKLCGLVRGSIVHATRKCGRAQCECAKGKQHPFCYLSRSSAGSKNKIQYVKPSEEKAFERAVAMYERAWAIIEELTELNIKEIKENGNDGRRTERPGGKKASRTQSRDRPGAENIQPESVGEDLQGSGKHTGSPVGTGDGRHRGGGAAKDGGRRPNRKAR</sequence>
<evidence type="ECO:0000259" key="2">
    <source>
        <dbReference type="Pfam" id="PF20586"/>
    </source>
</evidence>
<dbReference type="AlphaFoldDB" id="A0AAE3VHL4"/>
<dbReference type="Pfam" id="PF20586">
    <property type="entry name" value="DUF6788"/>
    <property type="match status" value="1"/>
</dbReference>
<gene>
    <name evidence="3" type="ORF">J3R75_002779</name>
</gene>
<protein>
    <recommendedName>
        <fullName evidence="2">DUF6788 domain-containing protein</fullName>
    </recommendedName>
</protein>